<comment type="caution">
    <text evidence="1">The sequence shown here is derived from an EMBL/GenBank/DDBJ whole genome shotgun (WGS) entry which is preliminary data.</text>
</comment>
<gene>
    <name evidence="1" type="ORF">AVEN_248816_1</name>
</gene>
<name>A0A4Y2J562_ARAVE</name>
<reference evidence="1 2" key="1">
    <citation type="journal article" date="2019" name="Sci. Rep.">
        <title>Orb-weaving spider Araneus ventricosus genome elucidates the spidroin gene catalogue.</title>
        <authorList>
            <person name="Kono N."/>
            <person name="Nakamura H."/>
            <person name="Ohtoshi R."/>
            <person name="Moran D.A.P."/>
            <person name="Shinohara A."/>
            <person name="Yoshida Y."/>
            <person name="Fujiwara M."/>
            <person name="Mori M."/>
            <person name="Tomita M."/>
            <person name="Arakawa K."/>
        </authorList>
    </citation>
    <scope>NUCLEOTIDE SEQUENCE [LARGE SCALE GENOMIC DNA]</scope>
</reference>
<protein>
    <submittedName>
        <fullName evidence="1">Uncharacterized protein</fullName>
    </submittedName>
</protein>
<proteinExistence type="predicted"/>
<dbReference type="Proteomes" id="UP000499080">
    <property type="component" value="Unassembled WGS sequence"/>
</dbReference>
<keyword evidence="2" id="KW-1185">Reference proteome</keyword>
<evidence type="ECO:0000313" key="1">
    <source>
        <dbReference type="EMBL" id="GBM85085.1"/>
    </source>
</evidence>
<organism evidence="1 2">
    <name type="scientific">Araneus ventricosus</name>
    <name type="common">Orbweaver spider</name>
    <name type="synonym">Epeira ventricosa</name>
    <dbReference type="NCBI Taxonomy" id="182803"/>
    <lineage>
        <taxon>Eukaryota</taxon>
        <taxon>Metazoa</taxon>
        <taxon>Ecdysozoa</taxon>
        <taxon>Arthropoda</taxon>
        <taxon>Chelicerata</taxon>
        <taxon>Arachnida</taxon>
        <taxon>Araneae</taxon>
        <taxon>Araneomorphae</taxon>
        <taxon>Entelegynae</taxon>
        <taxon>Araneoidea</taxon>
        <taxon>Araneidae</taxon>
        <taxon>Araneus</taxon>
    </lineage>
</organism>
<dbReference type="AlphaFoldDB" id="A0A4Y2J562"/>
<dbReference type="EMBL" id="BGPR01003206">
    <property type="protein sequence ID" value="GBM85085.1"/>
    <property type="molecule type" value="Genomic_DNA"/>
</dbReference>
<accession>A0A4Y2J562</accession>
<sequence>MEKQLLQIWKVSSQQGESYGWEESFTGEPRSGDPPREFHVTLHSVEKLKIPGGAQTREPFRSLVRSPSWSAVRR</sequence>
<evidence type="ECO:0000313" key="2">
    <source>
        <dbReference type="Proteomes" id="UP000499080"/>
    </source>
</evidence>